<comment type="caution">
    <text evidence="2">The sequence shown here is derived from an EMBL/GenBank/DDBJ whole genome shotgun (WGS) entry which is preliminary data.</text>
</comment>
<protein>
    <submittedName>
        <fullName evidence="2">Uncharacterized protein</fullName>
    </submittedName>
</protein>
<reference evidence="2" key="1">
    <citation type="submission" date="2020-04" db="EMBL/GenBank/DDBJ databases">
        <authorList>
            <person name="Zhang T."/>
        </authorList>
    </citation>
    <scope>NUCLEOTIDE SEQUENCE</scope>
    <source>
        <strain evidence="2">HKST-UBA09</strain>
    </source>
</reference>
<gene>
    <name evidence="2" type="ORF">KC669_03290</name>
</gene>
<accession>A0A955LBC6</accession>
<evidence type="ECO:0000256" key="1">
    <source>
        <dbReference type="SAM" id="MobiDB-lite"/>
    </source>
</evidence>
<evidence type="ECO:0000313" key="3">
    <source>
        <dbReference type="Proteomes" id="UP000714915"/>
    </source>
</evidence>
<feature type="compositionally biased region" description="Acidic residues" evidence="1">
    <location>
        <begin position="10"/>
        <end position="44"/>
    </location>
</feature>
<dbReference type="Proteomes" id="UP000714915">
    <property type="component" value="Unassembled WGS sequence"/>
</dbReference>
<organism evidence="2 3">
    <name type="scientific">Candidatus Dojkabacteria bacterium</name>
    <dbReference type="NCBI Taxonomy" id="2099670"/>
    <lineage>
        <taxon>Bacteria</taxon>
        <taxon>Candidatus Dojkabacteria</taxon>
    </lineage>
</organism>
<feature type="compositionally biased region" description="Acidic residues" evidence="1">
    <location>
        <begin position="98"/>
        <end position="115"/>
    </location>
</feature>
<proteinExistence type="predicted"/>
<feature type="compositionally biased region" description="Acidic residues" evidence="1">
    <location>
        <begin position="52"/>
        <end position="65"/>
    </location>
</feature>
<name>A0A955LBC6_9BACT</name>
<reference evidence="2" key="2">
    <citation type="journal article" date="2021" name="Microbiome">
        <title>Successional dynamics and alternative stable states in a saline activated sludge microbial community over 9 years.</title>
        <authorList>
            <person name="Wang Y."/>
            <person name="Ye J."/>
            <person name="Ju F."/>
            <person name="Liu L."/>
            <person name="Boyd J.A."/>
            <person name="Deng Y."/>
            <person name="Parks D.H."/>
            <person name="Jiang X."/>
            <person name="Yin X."/>
            <person name="Woodcroft B.J."/>
            <person name="Tyson G.W."/>
            <person name="Hugenholtz P."/>
            <person name="Polz M.F."/>
            <person name="Zhang T."/>
        </authorList>
    </citation>
    <scope>NUCLEOTIDE SEQUENCE</scope>
    <source>
        <strain evidence="2">HKST-UBA09</strain>
    </source>
</reference>
<sequence length="115" mass="13016">MAKNAKKKDEDDDLDINDSEMSDDDLDLEDPEMLPDEEQPEDDTAYTMGDIVVDDGSSDETDEDERILQSAPTSSSNNDEEEEDVWVDDIDVFANDDPYLEGEDYDPDNADGYYD</sequence>
<dbReference type="EMBL" id="JAGQLF010000038">
    <property type="protein sequence ID" value="MCA9387033.1"/>
    <property type="molecule type" value="Genomic_DNA"/>
</dbReference>
<evidence type="ECO:0000313" key="2">
    <source>
        <dbReference type="EMBL" id="MCA9387033.1"/>
    </source>
</evidence>
<dbReference type="AlphaFoldDB" id="A0A955LBC6"/>
<feature type="region of interest" description="Disordered" evidence="1">
    <location>
        <begin position="1"/>
        <end position="115"/>
    </location>
</feature>
<feature type="compositionally biased region" description="Acidic residues" evidence="1">
    <location>
        <begin position="78"/>
        <end position="91"/>
    </location>
</feature>